<keyword evidence="1" id="KW-0547">Nucleotide-binding</keyword>
<dbReference type="OrthoDB" id="2986975at2759"/>
<dbReference type="InterPro" id="IPR027417">
    <property type="entry name" value="P-loop_NTPase"/>
</dbReference>
<comment type="cofactor">
    <cofactor evidence="1">
        <name>Mg(2+)</name>
        <dbReference type="ChEBI" id="CHEBI:18420"/>
    </cofactor>
</comment>
<evidence type="ECO:0000259" key="2">
    <source>
        <dbReference type="Pfam" id="PF05970"/>
    </source>
</evidence>
<dbReference type="PANTHER" id="PTHR47642:SF6">
    <property type="entry name" value="ATP-DEPENDENT DNA HELICASE"/>
    <property type="match status" value="1"/>
</dbReference>
<dbReference type="Proteomes" id="UP000736335">
    <property type="component" value="Unassembled WGS sequence"/>
</dbReference>
<dbReference type="EC" id="5.6.2.3" evidence="1"/>
<dbReference type="GO" id="GO:0016787">
    <property type="term" value="F:hydrolase activity"/>
    <property type="evidence" value="ECO:0007669"/>
    <property type="project" value="UniProtKB-KW"/>
</dbReference>
<organism evidence="3 4">
    <name type="scientific">Thelephora terrestris</name>
    <dbReference type="NCBI Taxonomy" id="56493"/>
    <lineage>
        <taxon>Eukaryota</taxon>
        <taxon>Fungi</taxon>
        <taxon>Dikarya</taxon>
        <taxon>Basidiomycota</taxon>
        <taxon>Agaricomycotina</taxon>
        <taxon>Agaricomycetes</taxon>
        <taxon>Thelephorales</taxon>
        <taxon>Thelephoraceae</taxon>
        <taxon>Thelephora</taxon>
    </lineage>
</organism>
<dbReference type="EMBL" id="WIUZ02000024">
    <property type="protein sequence ID" value="KAF9778137.1"/>
    <property type="molecule type" value="Genomic_DNA"/>
</dbReference>
<keyword evidence="1" id="KW-0233">DNA recombination</keyword>
<keyword evidence="1" id="KW-0378">Hydrolase</keyword>
<dbReference type="GO" id="GO:0043139">
    <property type="term" value="F:5'-3' DNA helicase activity"/>
    <property type="evidence" value="ECO:0007669"/>
    <property type="project" value="UniProtKB-EC"/>
</dbReference>
<sequence length="310" mass="35037">MSLGSKDDVSDAAKKKLQDFWRNIRYLIIDEYSMLSKSFLAALSRNISIGMEGSQGFRQATSFGGLNVILCGDLHQFPPVACGKRESLYYPVSTDDKLTSQVSRKIYEEFSTVIILKEQMRVTDHIWRDFLNHLCYGMVERRHLTMLRTLLLKTVDFSTHPWADASLITPRHAVRIRWNQAAAQKQCSDATTRLFVCPSLDTIKGSSLTLEERYALANLPKKSRRRDKGLPEFIHLAIGMKVMVTNNLQTDLDVTNGARSIIADIILNPDEPPLDEGSVTTLKHLPECILVKLSRTRAAACQEHGIFKLL</sequence>
<dbReference type="InterPro" id="IPR010285">
    <property type="entry name" value="DNA_helicase_pif1-like_DEAD"/>
</dbReference>
<dbReference type="SUPFAM" id="SSF52540">
    <property type="entry name" value="P-loop containing nucleoside triphosphate hydrolases"/>
    <property type="match status" value="1"/>
</dbReference>
<keyword evidence="1" id="KW-0234">DNA repair</keyword>
<keyword evidence="1" id="KW-0067">ATP-binding</keyword>
<dbReference type="PANTHER" id="PTHR47642">
    <property type="entry name" value="ATP-DEPENDENT DNA HELICASE"/>
    <property type="match status" value="1"/>
</dbReference>
<proteinExistence type="inferred from homology"/>
<dbReference type="Pfam" id="PF05970">
    <property type="entry name" value="PIF1"/>
    <property type="match status" value="1"/>
</dbReference>
<dbReference type="GO" id="GO:0006281">
    <property type="term" value="P:DNA repair"/>
    <property type="evidence" value="ECO:0007669"/>
    <property type="project" value="UniProtKB-KW"/>
</dbReference>
<comment type="similarity">
    <text evidence="1">Belongs to the helicase family.</text>
</comment>
<dbReference type="AlphaFoldDB" id="A0A9P6H3G8"/>
<reference evidence="3" key="2">
    <citation type="submission" date="2020-11" db="EMBL/GenBank/DDBJ databases">
        <authorList>
            <consortium name="DOE Joint Genome Institute"/>
            <person name="Kuo A."/>
            <person name="Miyauchi S."/>
            <person name="Kiss E."/>
            <person name="Drula E."/>
            <person name="Kohler A."/>
            <person name="Sanchez-Garcia M."/>
            <person name="Andreopoulos B."/>
            <person name="Barry K.W."/>
            <person name="Bonito G."/>
            <person name="Buee M."/>
            <person name="Carver A."/>
            <person name="Chen C."/>
            <person name="Cichocki N."/>
            <person name="Clum A."/>
            <person name="Culley D."/>
            <person name="Crous P.W."/>
            <person name="Fauchery L."/>
            <person name="Girlanda M."/>
            <person name="Hayes R."/>
            <person name="Keri Z."/>
            <person name="Labutti K."/>
            <person name="Lipzen A."/>
            <person name="Lombard V."/>
            <person name="Magnuson J."/>
            <person name="Maillard F."/>
            <person name="Morin E."/>
            <person name="Murat C."/>
            <person name="Nolan M."/>
            <person name="Ohm R."/>
            <person name="Pangilinan J."/>
            <person name="Pereira M."/>
            <person name="Perotto S."/>
            <person name="Peter M."/>
            <person name="Riley R."/>
            <person name="Sitrit Y."/>
            <person name="Stielow B."/>
            <person name="Szollosi G."/>
            <person name="Zifcakova L."/>
            <person name="Stursova M."/>
            <person name="Spatafora J.W."/>
            <person name="Tedersoo L."/>
            <person name="Vaario L.-M."/>
            <person name="Yamada A."/>
            <person name="Yan M."/>
            <person name="Wang P."/>
            <person name="Xu J."/>
            <person name="Bruns T."/>
            <person name="Baldrian P."/>
            <person name="Vilgalys R."/>
            <person name="Henrissat B."/>
            <person name="Grigoriev I.V."/>
            <person name="Hibbett D."/>
            <person name="Nagy L.G."/>
            <person name="Martin F.M."/>
        </authorList>
    </citation>
    <scope>NUCLEOTIDE SEQUENCE</scope>
    <source>
        <strain evidence="3">UH-Tt-Lm1</strain>
    </source>
</reference>
<comment type="caution">
    <text evidence="3">The sequence shown here is derived from an EMBL/GenBank/DDBJ whole genome shotgun (WGS) entry which is preliminary data.</text>
</comment>
<protein>
    <recommendedName>
        <fullName evidence="1">ATP-dependent DNA helicase</fullName>
        <ecNumber evidence="1">5.6.2.3</ecNumber>
    </recommendedName>
</protein>
<evidence type="ECO:0000313" key="3">
    <source>
        <dbReference type="EMBL" id="KAF9778137.1"/>
    </source>
</evidence>
<evidence type="ECO:0000256" key="1">
    <source>
        <dbReference type="RuleBase" id="RU363044"/>
    </source>
</evidence>
<name>A0A9P6H3G8_9AGAM</name>
<feature type="domain" description="DNA helicase Pif1-like DEAD-box helicase" evidence="2">
    <location>
        <begin position="14"/>
        <end position="124"/>
    </location>
</feature>
<dbReference type="GO" id="GO:0006310">
    <property type="term" value="P:DNA recombination"/>
    <property type="evidence" value="ECO:0007669"/>
    <property type="project" value="UniProtKB-KW"/>
</dbReference>
<comment type="catalytic activity">
    <reaction evidence="1">
        <text>ATP + H2O = ADP + phosphate + H(+)</text>
        <dbReference type="Rhea" id="RHEA:13065"/>
        <dbReference type="ChEBI" id="CHEBI:15377"/>
        <dbReference type="ChEBI" id="CHEBI:15378"/>
        <dbReference type="ChEBI" id="CHEBI:30616"/>
        <dbReference type="ChEBI" id="CHEBI:43474"/>
        <dbReference type="ChEBI" id="CHEBI:456216"/>
        <dbReference type="EC" id="5.6.2.3"/>
    </reaction>
</comment>
<accession>A0A9P6H3G8</accession>
<dbReference type="GO" id="GO:0000723">
    <property type="term" value="P:telomere maintenance"/>
    <property type="evidence" value="ECO:0007669"/>
    <property type="project" value="InterPro"/>
</dbReference>
<keyword evidence="1" id="KW-0347">Helicase</keyword>
<keyword evidence="4" id="KW-1185">Reference proteome</keyword>
<evidence type="ECO:0000313" key="4">
    <source>
        <dbReference type="Proteomes" id="UP000736335"/>
    </source>
</evidence>
<dbReference type="Gene3D" id="3.40.50.300">
    <property type="entry name" value="P-loop containing nucleotide triphosphate hydrolases"/>
    <property type="match status" value="1"/>
</dbReference>
<dbReference type="InterPro" id="IPR051055">
    <property type="entry name" value="PIF1_helicase"/>
</dbReference>
<dbReference type="GO" id="GO:0005524">
    <property type="term" value="F:ATP binding"/>
    <property type="evidence" value="ECO:0007669"/>
    <property type="project" value="UniProtKB-KW"/>
</dbReference>
<keyword evidence="1" id="KW-0227">DNA damage</keyword>
<gene>
    <name evidence="3" type="ORF">BJ322DRAFT_1014984</name>
</gene>
<reference evidence="3" key="1">
    <citation type="journal article" date="2020" name="Nat. Commun.">
        <title>Large-scale genome sequencing of mycorrhizal fungi provides insights into the early evolution of symbiotic traits.</title>
        <authorList>
            <person name="Miyauchi S."/>
            <person name="Kiss E."/>
            <person name="Kuo A."/>
            <person name="Drula E."/>
            <person name="Kohler A."/>
            <person name="Sanchez-Garcia M."/>
            <person name="Morin E."/>
            <person name="Andreopoulos B."/>
            <person name="Barry K.W."/>
            <person name="Bonito G."/>
            <person name="Buee M."/>
            <person name="Carver A."/>
            <person name="Chen C."/>
            <person name="Cichocki N."/>
            <person name="Clum A."/>
            <person name="Culley D."/>
            <person name="Crous P.W."/>
            <person name="Fauchery L."/>
            <person name="Girlanda M."/>
            <person name="Hayes R.D."/>
            <person name="Keri Z."/>
            <person name="LaButti K."/>
            <person name="Lipzen A."/>
            <person name="Lombard V."/>
            <person name="Magnuson J."/>
            <person name="Maillard F."/>
            <person name="Murat C."/>
            <person name="Nolan M."/>
            <person name="Ohm R.A."/>
            <person name="Pangilinan J."/>
            <person name="Pereira M.F."/>
            <person name="Perotto S."/>
            <person name="Peter M."/>
            <person name="Pfister S."/>
            <person name="Riley R."/>
            <person name="Sitrit Y."/>
            <person name="Stielow J.B."/>
            <person name="Szollosi G."/>
            <person name="Zifcakova L."/>
            <person name="Stursova M."/>
            <person name="Spatafora J.W."/>
            <person name="Tedersoo L."/>
            <person name="Vaario L.M."/>
            <person name="Yamada A."/>
            <person name="Yan M."/>
            <person name="Wang P."/>
            <person name="Xu J."/>
            <person name="Bruns T."/>
            <person name="Baldrian P."/>
            <person name="Vilgalys R."/>
            <person name="Dunand C."/>
            <person name="Henrissat B."/>
            <person name="Grigoriev I.V."/>
            <person name="Hibbett D."/>
            <person name="Nagy L.G."/>
            <person name="Martin F.M."/>
        </authorList>
    </citation>
    <scope>NUCLEOTIDE SEQUENCE</scope>
    <source>
        <strain evidence="3">UH-Tt-Lm1</strain>
    </source>
</reference>